<evidence type="ECO:0000313" key="1">
    <source>
        <dbReference type="EMBL" id="GAA0213051.1"/>
    </source>
</evidence>
<sequence length="131" mass="14478">MGKTATDAAADAFVAGLMVGFDRIADEKLTEKVDALEQRIVERLPKVVALPPKPAENPLERLLSVGEVADLLGCSARTVQTRMDKGDLVYVLLDPSSNQRKVLYSWVVEYMHSLPRYVGKVKEKKEVKGHA</sequence>
<gene>
    <name evidence="1" type="ORF">GCM10008919_15330</name>
</gene>
<comment type="caution">
    <text evidence="1">The sequence shown here is derived from an EMBL/GenBank/DDBJ whole genome shotgun (WGS) entry which is preliminary data.</text>
</comment>
<evidence type="ECO:0008006" key="3">
    <source>
        <dbReference type="Google" id="ProtNLM"/>
    </source>
</evidence>
<keyword evidence="2" id="KW-1185">Reference proteome</keyword>
<dbReference type="InterPro" id="IPR009061">
    <property type="entry name" value="DNA-bd_dom_put_sf"/>
</dbReference>
<evidence type="ECO:0000313" key="2">
    <source>
        <dbReference type="Proteomes" id="UP001500399"/>
    </source>
</evidence>
<protein>
    <recommendedName>
        <fullName evidence="3">Helix-turn-helix domain-containing protein</fullName>
    </recommendedName>
</protein>
<name>A0ABP3CQK2_9FIRM</name>
<accession>A0ABP3CQK2</accession>
<dbReference type="Proteomes" id="UP001500399">
    <property type="component" value="Unassembled WGS sequence"/>
</dbReference>
<dbReference type="SUPFAM" id="SSF46955">
    <property type="entry name" value="Putative DNA-binding domain"/>
    <property type="match status" value="1"/>
</dbReference>
<dbReference type="EMBL" id="BAAACR010000012">
    <property type="protein sequence ID" value="GAA0213051.1"/>
    <property type="molecule type" value="Genomic_DNA"/>
</dbReference>
<dbReference type="RefSeq" id="WP_304987488.1">
    <property type="nucleotide sequence ID" value="NZ_BAAACR010000012.1"/>
</dbReference>
<reference evidence="2" key="1">
    <citation type="journal article" date="2019" name="Int. J. Syst. Evol. Microbiol.">
        <title>The Global Catalogue of Microorganisms (GCM) 10K type strain sequencing project: providing services to taxonomists for standard genome sequencing and annotation.</title>
        <authorList>
            <consortium name="The Broad Institute Genomics Platform"/>
            <consortium name="The Broad Institute Genome Sequencing Center for Infectious Disease"/>
            <person name="Wu L."/>
            <person name="Ma J."/>
        </authorList>
    </citation>
    <scope>NUCLEOTIDE SEQUENCE [LARGE SCALE GENOMIC DNA]</scope>
    <source>
        <strain evidence="2">JCM 8542</strain>
    </source>
</reference>
<organism evidence="1 2">
    <name type="scientific">Selenomonas dianae</name>
    <dbReference type="NCBI Taxonomy" id="135079"/>
    <lineage>
        <taxon>Bacteria</taxon>
        <taxon>Bacillati</taxon>
        <taxon>Bacillota</taxon>
        <taxon>Negativicutes</taxon>
        <taxon>Selenomonadales</taxon>
        <taxon>Selenomonadaceae</taxon>
        <taxon>Selenomonas</taxon>
    </lineage>
</organism>
<proteinExistence type="predicted"/>